<name>A0AAU9CIT7_9GAMM</name>
<gene>
    <name evidence="4" type="ORF">MIT9_P2531</name>
</gene>
<feature type="transmembrane region" description="Helical" evidence="3">
    <location>
        <begin position="96"/>
        <end position="120"/>
    </location>
</feature>
<feature type="transmembrane region" description="Helical" evidence="3">
    <location>
        <begin position="391"/>
        <end position="414"/>
    </location>
</feature>
<dbReference type="EMBL" id="AP024714">
    <property type="protein sequence ID" value="BCX82940.1"/>
    <property type="molecule type" value="Genomic_DNA"/>
</dbReference>
<feature type="transmembrane region" description="Helical" evidence="3">
    <location>
        <begin position="230"/>
        <end position="252"/>
    </location>
</feature>
<dbReference type="Proteomes" id="UP001321825">
    <property type="component" value="Chromosome"/>
</dbReference>
<organism evidence="4 5">
    <name type="scientific">Methylomarinovum caldicuralii</name>
    <dbReference type="NCBI Taxonomy" id="438856"/>
    <lineage>
        <taxon>Bacteria</taxon>
        <taxon>Pseudomonadati</taxon>
        <taxon>Pseudomonadota</taxon>
        <taxon>Gammaproteobacteria</taxon>
        <taxon>Methylococcales</taxon>
        <taxon>Methylothermaceae</taxon>
        <taxon>Methylomarinovum</taxon>
    </lineage>
</organism>
<protein>
    <submittedName>
        <fullName evidence="4">Protein O-mannosyl-transferase</fullName>
    </submittedName>
</protein>
<feature type="transmembrane region" description="Helical" evidence="3">
    <location>
        <begin position="132"/>
        <end position="151"/>
    </location>
</feature>
<proteinExistence type="predicted"/>
<keyword evidence="3" id="KW-0472">Membrane</keyword>
<evidence type="ECO:0000256" key="1">
    <source>
        <dbReference type="ARBA" id="ARBA00022737"/>
    </source>
</evidence>
<keyword evidence="1" id="KW-0677">Repeat</keyword>
<dbReference type="RefSeq" id="WP_317705324.1">
    <property type="nucleotide sequence ID" value="NZ_AP024714.1"/>
</dbReference>
<feature type="transmembrane region" description="Helical" evidence="3">
    <location>
        <begin position="12"/>
        <end position="30"/>
    </location>
</feature>
<keyword evidence="3" id="KW-1133">Transmembrane helix</keyword>
<feature type="transmembrane region" description="Helical" evidence="3">
    <location>
        <begin position="157"/>
        <end position="174"/>
    </location>
</feature>
<dbReference type="PANTHER" id="PTHR44227:SF3">
    <property type="entry name" value="PROTEIN O-MANNOSYL-TRANSFERASE TMTC4"/>
    <property type="match status" value="1"/>
</dbReference>
<accession>A0AAU9CIT7</accession>
<reference evidence="5" key="1">
    <citation type="journal article" date="2024" name="Int. J. Syst. Evol. Microbiol.">
        <title>Methylomarinovum tepidoasis sp. nov., a moderately thermophilic methanotroph of the family Methylothermaceae isolated from a deep-sea hydrothermal field.</title>
        <authorList>
            <person name="Hirayama H."/>
            <person name="Takaki Y."/>
            <person name="Abe M."/>
            <person name="Miyazaki M."/>
            <person name="Uematsu K."/>
            <person name="Matsui Y."/>
            <person name="Takai K."/>
        </authorList>
    </citation>
    <scope>NUCLEOTIDE SEQUENCE [LARGE SCALE GENOMIC DNA]</scope>
    <source>
        <strain evidence="5">IT-9</strain>
    </source>
</reference>
<evidence type="ECO:0000313" key="5">
    <source>
        <dbReference type="Proteomes" id="UP001321825"/>
    </source>
</evidence>
<dbReference type="InterPro" id="IPR052346">
    <property type="entry name" value="O-mannosyl-transferase_TMTC"/>
</dbReference>
<feature type="transmembrane region" description="Helical" evidence="3">
    <location>
        <begin position="272"/>
        <end position="291"/>
    </location>
</feature>
<feature type="transmembrane region" description="Helical" evidence="3">
    <location>
        <begin position="183"/>
        <end position="199"/>
    </location>
</feature>
<evidence type="ECO:0000313" key="4">
    <source>
        <dbReference type="EMBL" id="BCX82940.1"/>
    </source>
</evidence>
<feature type="transmembrane region" description="Helical" evidence="3">
    <location>
        <begin position="312"/>
        <end position="330"/>
    </location>
</feature>
<evidence type="ECO:0000256" key="2">
    <source>
        <dbReference type="ARBA" id="ARBA00022803"/>
    </source>
</evidence>
<keyword evidence="5" id="KW-1185">Reference proteome</keyword>
<sequence length="642" mass="71067">MQIITLIFGGPFGGRFLLLSLLTLAIYWPGLNGWFVFDDIGNILDQPALHISHLGWQELRDAAASGAAGPLKRPLAMASFAVNHALTGLDPWWFKLTNVCIHIFNGLLVLWIAWLTAGHLFPSLPERERRRFALIASALWLLHPLNLSPVLYVVQRMASLAALFVFLGIGFYLYGRRAQGGRRWLWIAAAFACTVPAALSKENGLLLPGFLFLVEWLVCGFKAQADERQALLAVHSLLFWLPVLATLFYTALHPGWITNGYANRPFDLEQRLMTESRVLWFYIGLFLLPNIQHMGLFHEDIPLSNGPLDPPTTLLAIMGLGVLVVMAWRLRHQHPIASLGIFWFLWGHSMESSVFPLELIHEHRNYLPLVGFCLMAADGLRLLSRKLSTTICTAVTGSILLGLMIATAARAALWGDTAAQMLVEVQNHPNSAATAYEAGRVMFRLAENVEGDEQEKYLQDALRLFHKAAERGNIGGLYARVVIKSSLLQDDVSKDLSELKRRLSEGPLHAHNFTLLPALAKCQQTGKCQLPAAEVWSLYEAIRRNPRLSSRNRALIEASAARFAVNALHDLPLGLTLARQAAEAYPGNGCARTTLIALQLALQERKNATVELNKAIAAGTSECSVQIRHLKEQLAAAPKALP</sequence>
<dbReference type="PANTHER" id="PTHR44227">
    <property type="match status" value="1"/>
</dbReference>
<keyword evidence="2" id="KW-0802">TPR repeat</keyword>
<keyword evidence="3" id="KW-0812">Transmembrane</keyword>
<dbReference type="AlphaFoldDB" id="A0AAU9CIT7"/>
<dbReference type="KEGG" id="mcau:MIT9_P2531"/>
<evidence type="ECO:0000256" key="3">
    <source>
        <dbReference type="SAM" id="Phobius"/>
    </source>
</evidence>